<protein>
    <submittedName>
        <fullName evidence="1">Uncharacterized protein</fullName>
    </submittedName>
</protein>
<organism evidence="1 2">
    <name type="scientific">Dyella agri</name>
    <dbReference type="NCBI Taxonomy" id="1926869"/>
    <lineage>
        <taxon>Bacteria</taxon>
        <taxon>Pseudomonadati</taxon>
        <taxon>Pseudomonadota</taxon>
        <taxon>Gammaproteobacteria</taxon>
        <taxon>Lysobacterales</taxon>
        <taxon>Rhodanobacteraceae</taxon>
        <taxon>Dyella</taxon>
    </lineage>
</organism>
<evidence type="ECO:0000313" key="2">
    <source>
        <dbReference type="Proteomes" id="UP001620397"/>
    </source>
</evidence>
<accession>A0ABW8KCA8</accession>
<gene>
    <name evidence="1" type="ORF">ISP14_03015</name>
</gene>
<name>A0ABW8KCA8_9GAMM</name>
<reference evidence="1 2" key="1">
    <citation type="submission" date="2020-10" db="EMBL/GenBank/DDBJ databases">
        <title>Phylogeny of dyella-like bacteria.</title>
        <authorList>
            <person name="Fu J."/>
        </authorList>
    </citation>
    <scope>NUCLEOTIDE SEQUENCE [LARGE SCALE GENOMIC DNA]</scope>
    <source>
        <strain evidence="1 2">DKC-1</strain>
    </source>
</reference>
<comment type="caution">
    <text evidence="1">The sequence shown here is derived from an EMBL/GenBank/DDBJ whole genome shotgun (WGS) entry which is preliminary data.</text>
</comment>
<dbReference type="Gene3D" id="3.40.470.10">
    <property type="entry name" value="Uracil-DNA glycosylase-like domain"/>
    <property type="match status" value="1"/>
</dbReference>
<keyword evidence="2" id="KW-1185">Reference proteome</keyword>
<dbReference type="RefSeq" id="WP_404536186.1">
    <property type="nucleotide sequence ID" value="NZ_JADIKL010000002.1"/>
</dbReference>
<dbReference type="Proteomes" id="UP001620397">
    <property type="component" value="Unassembled WGS sequence"/>
</dbReference>
<dbReference type="InterPro" id="IPR036895">
    <property type="entry name" value="Uracil-DNA_glycosylase-like_sf"/>
</dbReference>
<proteinExistence type="predicted"/>
<dbReference type="EMBL" id="JADIKL010000002">
    <property type="protein sequence ID" value="MFK2929756.1"/>
    <property type="molecule type" value="Genomic_DNA"/>
</dbReference>
<sequence>MSLKAAPHFWPGKLRTAFVFSVPGRHEKTCSQPVAGATGRNLDDALTILHRRRPDLFGSSKRYDYRITNAYDKPIWPKQNNGRSEATVGEIEGRSNRDRVVRELKDCNLIVWCGKKAQHVERLVADRLASKIHIEVPHLSPMALWSLKVPRGSPSLDGTTVSEARIELWVTQVLEQCDCPAR</sequence>
<evidence type="ECO:0000313" key="1">
    <source>
        <dbReference type="EMBL" id="MFK2929756.1"/>
    </source>
</evidence>